<dbReference type="RefSeq" id="WP_031046977.1">
    <property type="nucleotide sequence ID" value="NZ_JBEYZI010000025.1"/>
</dbReference>
<evidence type="ECO:0000256" key="1">
    <source>
        <dbReference type="SAM" id="Phobius"/>
    </source>
</evidence>
<feature type="transmembrane region" description="Helical" evidence="1">
    <location>
        <begin position="20"/>
        <end position="46"/>
    </location>
</feature>
<gene>
    <name evidence="2" type="ORF">AQI94_39205</name>
</gene>
<keyword evidence="1" id="KW-1133">Transmembrane helix</keyword>
<evidence type="ECO:0000313" key="3">
    <source>
        <dbReference type="Proteomes" id="UP000053039"/>
    </source>
</evidence>
<keyword evidence="1" id="KW-0472">Membrane</keyword>
<reference evidence="2 3" key="1">
    <citation type="submission" date="2015-10" db="EMBL/GenBank/DDBJ databases">
        <title>Draft genome sequence of Streptomyces pseudovenezuelae DSM 40212, type strain for the species Streptomyces pseudovenezuelae.</title>
        <authorList>
            <person name="Ruckert C."/>
            <person name="Winkler A."/>
            <person name="Kalinowski J."/>
            <person name="Kampfer P."/>
            <person name="Glaeser S."/>
        </authorList>
    </citation>
    <scope>NUCLEOTIDE SEQUENCE [LARGE SCALE GENOMIC DNA]</scope>
    <source>
        <strain evidence="2 3">DSM 40212</strain>
    </source>
</reference>
<protein>
    <submittedName>
        <fullName evidence="2">Uncharacterized protein</fullName>
    </submittedName>
</protein>
<proteinExistence type="predicted"/>
<dbReference type="OrthoDB" id="4316680at2"/>
<dbReference type="Proteomes" id="UP000053039">
    <property type="component" value="Unassembled WGS sequence"/>
</dbReference>
<keyword evidence="1" id="KW-0812">Transmembrane</keyword>
<comment type="caution">
    <text evidence="2">The sequence shown here is derived from an EMBL/GenBank/DDBJ whole genome shotgun (WGS) entry which is preliminary data.</text>
</comment>
<accession>A0A117PNA1</accession>
<sequence length="82" mass="8688">MRALSDVTLAAVWTPNPHHPYTWVMFLGFLLLVFGGAITVTGAYATVTLLRGPGERKWGSFVIGPFILAVGLAIGYAGVALV</sequence>
<organism evidence="2 3">
    <name type="scientific">Streptomyces pseudovenezuelae</name>
    <dbReference type="NCBI Taxonomy" id="67350"/>
    <lineage>
        <taxon>Bacteria</taxon>
        <taxon>Bacillati</taxon>
        <taxon>Actinomycetota</taxon>
        <taxon>Actinomycetes</taxon>
        <taxon>Kitasatosporales</taxon>
        <taxon>Streptomycetaceae</taxon>
        <taxon>Streptomyces</taxon>
        <taxon>Streptomyces aurantiacus group</taxon>
    </lineage>
</organism>
<feature type="transmembrane region" description="Helical" evidence="1">
    <location>
        <begin position="58"/>
        <end position="79"/>
    </location>
</feature>
<name>A0A117PNA1_9ACTN</name>
<dbReference type="EMBL" id="LMWM01000050">
    <property type="protein sequence ID" value="KUM82796.1"/>
    <property type="molecule type" value="Genomic_DNA"/>
</dbReference>
<dbReference type="AlphaFoldDB" id="A0A117PNA1"/>
<evidence type="ECO:0000313" key="2">
    <source>
        <dbReference type="EMBL" id="KUM82796.1"/>
    </source>
</evidence>